<accession>A0A6L5XYD6</accession>
<feature type="domain" description="GH18" evidence="8">
    <location>
        <begin position="214"/>
        <end position="506"/>
    </location>
</feature>
<dbReference type="GO" id="GO:0016998">
    <property type="term" value="P:cell wall macromolecule catabolic process"/>
    <property type="evidence" value="ECO:0007669"/>
    <property type="project" value="InterPro"/>
</dbReference>
<dbReference type="InterPro" id="IPR001579">
    <property type="entry name" value="Glyco_hydro_18_chit_AS"/>
</dbReference>
<feature type="chain" id="PRO_5039006639" description="GH18 domain-containing protein" evidence="7">
    <location>
        <begin position="25"/>
        <end position="981"/>
    </location>
</feature>
<feature type="signal peptide" evidence="7">
    <location>
        <begin position="1"/>
        <end position="24"/>
    </location>
</feature>
<dbReference type="Gene3D" id="3.20.20.80">
    <property type="entry name" value="Glycosidases"/>
    <property type="match status" value="1"/>
</dbReference>
<dbReference type="InterPro" id="IPR036573">
    <property type="entry name" value="CBM_sf_5/12"/>
</dbReference>
<evidence type="ECO:0000256" key="3">
    <source>
        <dbReference type="ARBA" id="ARBA00023157"/>
    </source>
</evidence>
<dbReference type="SUPFAM" id="SSF51445">
    <property type="entry name" value="(Trans)glycosidases"/>
    <property type="match status" value="1"/>
</dbReference>
<gene>
    <name evidence="9" type="ORF">FYJ58_06495</name>
</gene>
<keyword evidence="2" id="KW-0611">Plant defense</keyword>
<dbReference type="CDD" id="cd00325">
    <property type="entry name" value="chitinase_GH19"/>
    <property type="match status" value="1"/>
</dbReference>
<evidence type="ECO:0000256" key="7">
    <source>
        <dbReference type="SAM" id="SignalP"/>
    </source>
</evidence>
<keyword evidence="3" id="KW-1015">Disulfide bond</keyword>
<dbReference type="GO" id="GO:0006952">
    <property type="term" value="P:defense response"/>
    <property type="evidence" value="ECO:0007669"/>
    <property type="project" value="UniProtKB-KW"/>
</dbReference>
<dbReference type="PROSITE" id="PS51910">
    <property type="entry name" value="GH18_2"/>
    <property type="match status" value="1"/>
</dbReference>
<comment type="caution">
    <text evidence="9">The sequence shown here is derived from an EMBL/GenBank/DDBJ whole genome shotgun (WGS) entry which is preliminary data.</text>
</comment>
<proteinExistence type="predicted"/>
<organism evidence="9 10">
    <name type="scientific">Velocimicrobium porci</name>
    <dbReference type="NCBI Taxonomy" id="2606634"/>
    <lineage>
        <taxon>Bacteria</taxon>
        <taxon>Bacillati</taxon>
        <taxon>Bacillota</taxon>
        <taxon>Clostridia</taxon>
        <taxon>Lachnospirales</taxon>
        <taxon>Lachnospiraceae</taxon>
        <taxon>Velocimicrobium</taxon>
    </lineage>
</organism>
<dbReference type="SMART" id="SM00635">
    <property type="entry name" value="BID_2"/>
    <property type="match status" value="1"/>
</dbReference>
<evidence type="ECO:0000313" key="10">
    <source>
        <dbReference type="Proteomes" id="UP000482209"/>
    </source>
</evidence>
<dbReference type="GO" id="GO:0006032">
    <property type="term" value="P:chitin catabolic process"/>
    <property type="evidence" value="ECO:0007669"/>
    <property type="project" value="InterPro"/>
</dbReference>
<dbReference type="Gene3D" id="2.10.10.20">
    <property type="entry name" value="Carbohydrate-binding module superfamily 5/12"/>
    <property type="match status" value="1"/>
</dbReference>
<dbReference type="PANTHER" id="PTHR22595:SF79">
    <property type="entry name" value="CHITINASE 12"/>
    <property type="match status" value="1"/>
</dbReference>
<dbReference type="PANTHER" id="PTHR22595">
    <property type="entry name" value="CHITINASE-RELATED"/>
    <property type="match status" value="1"/>
</dbReference>
<dbReference type="SMART" id="SM00636">
    <property type="entry name" value="Glyco_18"/>
    <property type="match status" value="1"/>
</dbReference>
<dbReference type="SUPFAM" id="SSF53955">
    <property type="entry name" value="Lysozyme-like"/>
    <property type="match status" value="1"/>
</dbReference>
<evidence type="ECO:0000256" key="4">
    <source>
        <dbReference type="ARBA" id="ARBA00023277"/>
    </source>
</evidence>
<evidence type="ECO:0000256" key="5">
    <source>
        <dbReference type="ARBA" id="ARBA00023295"/>
    </source>
</evidence>
<evidence type="ECO:0000256" key="2">
    <source>
        <dbReference type="ARBA" id="ARBA00022821"/>
    </source>
</evidence>
<evidence type="ECO:0000256" key="6">
    <source>
        <dbReference type="RuleBase" id="RU000489"/>
    </source>
</evidence>
<dbReference type="Proteomes" id="UP000482209">
    <property type="component" value="Unassembled WGS sequence"/>
</dbReference>
<dbReference type="InterPro" id="IPR000726">
    <property type="entry name" value="Glyco_hydro_19_cat"/>
</dbReference>
<dbReference type="GO" id="GO:0004568">
    <property type="term" value="F:chitinase activity"/>
    <property type="evidence" value="ECO:0007669"/>
    <property type="project" value="InterPro"/>
</dbReference>
<sequence>MKSKLSKMLCLTMSTVMLMTSVPAVTIHASTGTDRFWVNGVKTPVVQTMAEAVSAKTVSSWETGKSYAKGDIVSYKGGYYQCKQSHTSLEGWEPASTPALWESYTGEIPTPPNPGTEDVTVTGIALNKTELTLESGKKATLIATISPENATNQSVKWTSSNNSIVTVLNGVVTAVAAGKATVTATVSDKQATCNITVTDKSTEPMPSNSPLPGRVLTGYWQNFDNGATCLKLKEVPEEYNVICVSFADATQKAGEITFNLDAKLSKALGGYTVDEFKADVTKAHQKGQKVLLAIGGEVGNVIINSQEAAKNFADSAYSLMKEYGFDGIDVDLEHGIDVPNLAKALHLLADKAGNDFILTMAPQTLDVYTYDATYLKLAREVSDILTIMNTQYYNSGGMPGYGGANYNQGTIGFLNSLATTQLESGLRPDQIGLGLPAVPRAAGGGYQDPANVVAAIESLVYGKEAGGFTPPKAYPNLRGAMTWSINWDATNGYKFAKTIDACFKKLPAVTTASDNIKLAANDSITDATKTEPPYPFWKDYVNYPNKNTKVYYKGKIYQNKWYANAGAKPDAGDPWVFVEDAEWTVKEDEKNYQKDENAETNAINKVLSDAEIEKLYGGINKDYSPEAAMGRLNELIPKSSYEELFPYRFGSEAWKNCSATKQYYKDPSNLPDYYSYENLQSALQTLANTIIKVQWYEGAEWCYRLIRLDKTTKEQKLIYSDASFGAEWLEGKKELCTSICDYGSFLAVGDLNTRKRELAGFLANISHETGGGTVEGEVDESLSGLYFNEEVGFIGSSAIGYVQSSGTSYLPVEGKSYHGRGPIQLSYNYNYGLCSDVLFGDSSVLLKNPEKVAQDGVLGFMTGIWFWMTPQPPKPSCHEVITGVWQPKSNGANAKYNGNFGLTIIIINNEAGQSENGTGAVARRARYYRTFAGKMGADIKGEQCDTVGMTTFVQQAGANSVSKASIPFLYQIAGKKIKAGM</sequence>
<dbReference type="InterPro" id="IPR023346">
    <property type="entry name" value="Lysozyme-like_dom_sf"/>
</dbReference>
<dbReference type="GO" id="GO:0008061">
    <property type="term" value="F:chitin binding"/>
    <property type="evidence" value="ECO:0007669"/>
    <property type="project" value="InterPro"/>
</dbReference>
<dbReference type="GO" id="GO:0005576">
    <property type="term" value="C:extracellular region"/>
    <property type="evidence" value="ECO:0007669"/>
    <property type="project" value="InterPro"/>
</dbReference>
<dbReference type="CDD" id="cd12214">
    <property type="entry name" value="ChiA1_BD"/>
    <property type="match status" value="1"/>
</dbReference>
<dbReference type="RefSeq" id="WP_154518933.1">
    <property type="nucleotide sequence ID" value="NZ_VUMT01000008.1"/>
</dbReference>
<keyword evidence="4" id="KW-0119">Carbohydrate metabolism</keyword>
<dbReference type="PROSITE" id="PS01095">
    <property type="entry name" value="GH18_1"/>
    <property type="match status" value="1"/>
</dbReference>
<keyword evidence="7" id="KW-0732">Signal</keyword>
<dbReference type="CDD" id="cd02871">
    <property type="entry name" value="GH18_chitinase_D-like"/>
    <property type="match status" value="1"/>
</dbReference>
<dbReference type="SUPFAM" id="SSF51055">
    <property type="entry name" value="Carbohydrate binding domain"/>
    <property type="match status" value="1"/>
</dbReference>
<dbReference type="SMART" id="SM00495">
    <property type="entry name" value="ChtBD3"/>
    <property type="match status" value="2"/>
</dbReference>
<evidence type="ECO:0000259" key="8">
    <source>
        <dbReference type="PROSITE" id="PS51910"/>
    </source>
</evidence>
<dbReference type="EMBL" id="VUMT01000008">
    <property type="protein sequence ID" value="MSS63527.1"/>
    <property type="molecule type" value="Genomic_DNA"/>
</dbReference>
<dbReference type="Pfam" id="PF00704">
    <property type="entry name" value="Glyco_hydro_18"/>
    <property type="match status" value="1"/>
</dbReference>
<keyword evidence="10" id="KW-1185">Reference proteome</keyword>
<dbReference type="GO" id="GO:0030246">
    <property type="term" value="F:carbohydrate binding"/>
    <property type="evidence" value="ECO:0007669"/>
    <property type="project" value="InterPro"/>
</dbReference>
<dbReference type="InterPro" id="IPR001223">
    <property type="entry name" value="Glyco_hydro18_cat"/>
</dbReference>
<keyword evidence="5 6" id="KW-0326">Glycosidase</keyword>
<evidence type="ECO:0000313" key="9">
    <source>
        <dbReference type="EMBL" id="MSS63527.1"/>
    </source>
</evidence>
<dbReference type="PROSITE" id="PS00774">
    <property type="entry name" value="CHITINASE_19_2"/>
    <property type="match status" value="1"/>
</dbReference>
<dbReference type="Pfam" id="PF00182">
    <property type="entry name" value="Glyco_hydro_19"/>
    <property type="match status" value="1"/>
</dbReference>
<dbReference type="AlphaFoldDB" id="A0A6L5XYD6"/>
<dbReference type="InterPro" id="IPR011583">
    <property type="entry name" value="Chitinase_II/V-like_cat"/>
</dbReference>
<dbReference type="InterPro" id="IPR003343">
    <property type="entry name" value="Big_2"/>
</dbReference>
<dbReference type="Pfam" id="PF02839">
    <property type="entry name" value="CBM_5_12"/>
    <property type="match status" value="1"/>
</dbReference>
<dbReference type="Pfam" id="PF02368">
    <property type="entry name" value="Big_2"/>
    <property type="match status" value="1"/>
</dbReference>
<evidence type="ECO:0000256" key="1">
    <source>
        <dbReference type="ARBA" id="ARBA00022801"/>
    </source>
</evidence>
<name>A0A6L5XYD6_9FIRM</name>
<dbReference type="Gene3D" id="3.30.20.10">
    <property type="entry name" value="Endochitinase, domain 2"/>
    <property type="match status" value="1"/>
</dbReference>
<dbReference type="InterPro" id="IPR003610">
    <property type="entry name" value="CBM5/12"/>
</dbReference>
<dbReference type="InterPro" id="IPR008964">
    <property type="entry name" value="Invasin/intimin_cell_adhesion"/>
</dbReference>
<reference evidence="9 10" key="1">
    <citation type="submission" date="2019-08" db="EMBL/GenBank/DDBJ databases">
        <title>In-depth cultivation of the pig gut microbiome towards novel bacterial diversity and tailored functional studies.</title>
        <authorList>
            <person name="Wylensek D."/>
            <person name="Hitch T.C.A."/>
            <person name="Clavel T."/>
        </authorList>
    </citation>
    <scope>NUCLEOTIDE SEQUENCE [LARGE SCALE GENOMIC DNA]</scope>
    <source>
        <strain evidence="9 10">WCA-693-APC-MOT-I</strain>
    </source>
</reference>
<dbReference type="GO" id="GO:0005975">
    <property type="term" value="P:carbohydrate metabolic process"/>
    <property type="evidence" value="ECO:0007669"/>
    <property type="project" value="InterPro"/>
</dbReference>
<keyword evidence="1 6" id="KW-0378">Hydrolase</keyword>
<dbReference type="InterPro" id="IPR017853">
    <property type="entry name" value="GH"/>
</dbReference>
<dbReference type="Gene3D" id="1.10.530.10">
    <property type="match status" value="1"/>
</dbReference>
<dbReference type="SUPFAM" id="SSF49373">
    <property type="entry name" value="Invasin/intimin cell-adhesion fragments"/>
    <property type="match status" value="1"/>
</dbReference>
<protein>
    <recommendedName>
        <fullName evidence="8">GH18 domain-containing protein</fullName>
    </recommendedName>
</protein>
<dbReference type="Gene3D" id="2.60.40.1080">
    <property type="match status" value="1"/>
</dbReference>